<name>A0ABU2EX97_HALAR</name>
<dbReference type="EMBL" id="JAMQCP010000001">
    <property type="protein sequence ID" value="MDS0252914.1"/>
    <property type="molecule type" value="Genomic_DNA"/>
</dbReference>
<reference evidence="2 3" key="1">
    <citation type="submission" date="2022-06" db="EMBL/GenBank/DDBJ databases">
        <title>Haloarcula sp. a new haloarchaeum isolate from saline soil.</title>
        <authorList>
            <person name="Strakova D."/>
            <person name="Galisteo C."/>
            <person name="Sanchez-Porro C."/>
            <person name="Ventosa A."/>
        </authorList>
    </citation>
    <scope>NUCLEOTIDE SEQUENCE [LARGE SCALE GENOMIC DNA]</scope>
    <source>
        <strain evidence="2 3">JCM 15760</strain>
    </source>
</reference>
<gene>
    <name evidence="2" type="ORF">NC662_04180</name>
</gene>
<keyword evidence="3" id="KW-1185">Reference proteome</keyword>
<accession>A0ABU2EX97</accession>
<organism evidence="2 3">
    <name type="scientific">Haloarcula argentinensis</name>
    <dbReference type="NCBI Taxonomy" id="43776"/>
    <lineage>
        <taxon>Archaea</taxon>
        <taxon>Methanobacteriati</taxon>
        <taxon>Methanobacteriota</taxon>
        <taxon>Stenosarchaea group</taxon>
        <taxon>Halobacteria</taxon>
        <taxon>Halobacteriales</taxon>
        <taxon>Haloarculaceae</taxon>
        <taxon>Haloarcula</taxon>
    </lineage>
</organism>
<evidence type="ECO:0000256" key="1">
    <source>
        <dbReference type="SAM" id="MobiDB-lite"/>
    </source>
</evidence>
<feature type="region of interest" description="Disordered" evidence="1">
    <location>
        <begin position="1"/>
        <end position="36"/>
    </location>
</feature>
<comment type="caution">
    <text evidence="2">The sequence shown here is derived from an EMBL/GenBank/DDBJ whole genome shotgun (WGS) entry which is preliminary data.</text>
</comment>
<dbReference type="Proteomes" id="UP001248536">
    <property type="component" value="Unassembled WGS sequence"/>
</dbReference>
<sequence>MNHHNTRVRTVPGDALFPSLRPSTSSMRSLGSRATALPSLSRPGAVLRLAGSGRSTADALYEHGAALDPGRLQQ</sequence>
<evidence type="ECO:0000313" key="2">
    <source>
        <dbReference type="EMBL" id="MDS0252914.1"/>
    </source>
</evidence>
<evidence type="ECO:0000313" key="3">
    <source>
        <dbReference type="Proteomes" id="UP001248536"/>
    </source>
</evidence>
<proteinExistence type="predicted"/>
<protein>
    <submittedName>
        <fullName evidence="2">Uncharacterized protein</fullName>
    </submittedName>
</protein>
<dbReference type="RefSeq" id="WP_152423027.1">
    <property type="nucleotide sequence ID" value="NZ_BAABDY010000003.1"/>
</dbReference>